<feature type="disulfide bond" evidence="6">
    <location>
        <begin position="150"/>
        <end position="172"/>
    </location>
</feature>
<name>A0AAJ6YY35_9HYME</name>
<accession>A0AAJ6YY35</accession>
<feature type="transmembrane region" description="Helical" evidence="7">
    <location>
        <begin position="206"/>
        <end position="229"/>
    </location>
</feature>
<evidence type="ECO:0000256" key="1">
    <source>
        <dbReference type="ARBA" id="ARBA00004141"/>
    </source>
</evidence>
<dbReference type="GeneID" id="105369007"/>
<keyword evidence="5 7" id="KW-0472">Membrane</keyword>
<evidence type="ECO:0000313" key="9">
    <source>
        <dbReference type="RefSeq" id="XP_011506535.1"/>
    </source>
</evidence>
<dbReference type="Proteomes" id="UP000695007">
    <property type="component" value="Unplaced"/>
</dbReference>
<dbReference type="RefSeq" id="XP_011506535.1">
    <property type="nucleotide sequence ID" value="XM_011508233.1"/>
</dbReference>
<dbReference type="PANTHER" id="PTHR19282:SF252">
    <property type="entry name" value="TETRASPANIN"/>
    <property type="match status" value="1"/>
</dbReference>
<dbReference type="AlphaFoldDB" id="A0AAJ6YY35"/>
<feature type="transmembrane region" description="Helical" evidence="7">
    <location>
        <begin position="12"/>
        <end position="38"/>
    </location>
</feature>
<organism evidence="8 9">
    <name type="scientific">Ceratosolen solmsi marchali</name>
    <dbReference type="NCBI Taxonomy" id="326594"/>
    <lineage>
        <taxon>Eukaryota</taxon>
        <taxon>Metazoa</taxon>
        <taxon>Ecdysozoa</taxon>
        <taxon>Arthropoda</taxon>
        <taxon>Hexapoda</taxon>
        <taxon>Insecta</taxon>
        <taxon>Pterygota</taxon>
        <taxon>Neoptera</taxon>
        <taxon>Endopterygota</taxon>
        <taxon>Hymenoptera</taxon>
        <taxon>Apocrita</taxon>
        <taxon>Proctotrupomorpha</taxon>
        <taxon>Chalcidoidea</taxon>
        <taxon>Agaonidae</taxon>
        <taxon>Agaoninae</taxon>
        <taxon>Ceratosolen</taxon>
    </lineage>
</organism>
<evidence type="ECO:0000256" key="3">
    <source>
        <dbReference type="ARBA" id="ARBA00022692"/>
    </source>
</evidence>
<proteinExistence type="inferred from homology"/>
<dbReference type="PROSITE" id="PS51257">
    <property type="entry name" value="PROKAR_LIPOPROTEIN"/>
    <property type="match status" value="1"/>
</dbReference>
<evidence type="ECO:0000256" key="4">
    <source>
        <dbReference type="ARBA" id="ARBA00022989"/>
    </source>
</evidence>
<evidence type="ECO:0000256" key="5">
    <source>
        <dbReference type="ARBA" id="ARBA00023136"/>
    </source>
</evidence>
<evidence type="ECO:0000256" key="7">
    <source>
        <dbReference type="RuleBase" id="RU361218"/>
    </source>
</evidence>
<dbReference type="Pfam" id="PF00335">
    <property type="entry name" value="Tetraspanin"/>
    <property type="match status" value="1"/>
</dbReference>
<evidence type="ECO:0000313" key="8">
    <source>
        <dbReference type="Proteomes" id="UP000695007"/>
    </source>
</evidence>
<dbReference type="KEGG" id="csol:105369007"/>
<gene>
    <name evidence="9" type="primary">LOC105369007</name>
</gene>
<comment type="similarity">
    <text evidence="2 7">Belongs to the tetraspanin (TM4SF) family.</text>
</comment>
<keyword evidence="4 7" id="KW-1133">Transmembrane helix</keyword>
<keyword evidence="6" id="KW-1015">Disulfide bond</keyword>
<feature type="transmembrane region" description="Helical" evidence="7">
    <location>
        <begin position="58"/>
        <end position="78"/>
    </location>
</feature>
<dbReference type="InterPro" id="IPR018499">
    <property type="entry name" value="Tetraspanin/Peripherin"/>
</dbReference>
<keyword evidence="8" id="KW-1185">Reference proteome</keyword>
<evidence type="ECO:0000256" key="6">
    <source>
        <dbReference type="PIRSR" id="PIRSR002419-1"/>
    </source>
</evidence>
<dbReference type="SUPFAM" id="SSF48652">
    <property type="entry name" value="Tetraspanin"/>
    <property type="match status" value="1"/>
</dbReference>
<dbReference type="PRINTS" id="PR00259">
    <property type="entry name" value="TMFOUR"/>
</dbReference>
<dbReference type="PANTHER" id="PTHR19282">
    <property type="entry name" value="TETRASPANIN"/>
    <property type="match status" value="1"/>
</dbReference>
<reference evidence="9" key="1">
    <citation type="submission" date="2025-08" db="UniProtKB">
        <authorList>
            <consortium name="RefSeq"/>
        </authorList>
    </citation>
    <scope>IDENTIFICATION</scope>
</reference>
<protein>
    <recommendedName>
        <fullName evidence="7">Tetraspanin</fullName>
    </recommendedName>
</protein>
<dbReference type="GO" id="GO:0005886">
    <property type="term" value="C:plasma membrane"/>
    <property type="evidence" value="ECO:0007669"/>
    <property type="project" value="TreeGrafter"/>
</dbReference>
<feature type="transmembrane region" description="Helical" evidence="7">
    <location>
        <begin position="85"/>
        <end position="111"/>
    </location>
</feature>
<sequence length="236" mass="25538">MAKQLRSVAATVCVTTLLMLFNLAFSCSGLAVMCIGIWMKLQLQDSSSFGIENSGETLLAVILLGKLVALVGIFACCCTTRQYPALLYLYGGFLAVITLLELGVGALIYTYRSSLVEGFDRGLNDSLTAYGTDKTKSFHVDMMQNTLHCCGNKAYTDWLNMAPSKVVPSSCCSVQEGECDTTDTDDIYTEGCYNRVIYFIKSNVSLVAGSAFGVAVFPLLGVFLSCCLANHINKIH</sequence>
<dbReference type="InterPro" id="IPR008952">
    <property type="entry name" value="Tetraspanin_EC2_sf"/>
</dbReference>
<dbReference type="PIRSF" id="PIRSF002419">
    <property type="entry name" value="Tetraspanin"/>
    <property type="match status" value="1"/>
</dbReference>
<evidence type="ECO:0000256" key="2">
    <source>
        <dbReference type="ARBA" id="ARBA00006840"/>
    </source>
</evidence>
<keyword evidence="3 7" id="KW-0812">Transmembrane</keyword>
<comment type="subcellular location">
    <subcellularLocation>
        <location evidence="1 7">Membrane</location>
        <topology evidence="1 7">Multi-pass membrane protein</topology>
    </subcellularLocation>
</comment>
<dbReference type="InterPro" id="IPR000301">
    <property type="entry name" value="Tetraspanin_animals"/>
</dbReference>
<dbReference type="Gene3D" id="1.10.1450.10">
    <property type="entry name" value="Tetraspanin"/>
    <property type="match status" value="1"/>
</dbReference>